<protein>
    <submittedName>
        <fullName evidence="3">Iron complex transport system substrate-binding protein</fullName>
    </submittedName>
</protein>
<dbReference type="InterPro" id="IPR002491">
    <property type="entry name" value="ABC_transptr_periplasmic_BD"/>
</dbReference>
<feature type="domain" description="Fe/B12 periplasmic-binding" evidence="2">
    <location>
        <begin position="49"/>
        <end position="303"/>
    </location>
</feature>
<dbReference type="RefSeq" id="WP_073477890.1">
    <property type="nucleotide sequence ID" value="NZ_FQZU01000030.1"/>
</dbReference>
<dbReference type="STRING" id="1121393.SAMN02745216_03848"/>
<gene>
    <name evidence="3" type="ORF">SAMN02745216_03848</name>
</gene>
<dbReference type="SUPFAM" id="SSF53807">
    <property type="entry name" value="Helical backbone' metal receptor"/>
    <property type="match status" value="1"/>
</dbReference>
<dbReference type="PANTHER" id="PTHR30535:SF34">
    <property type="entry name" value="MOLYBDATE-BINDING PROTEIN MOLA"/>
    <property type="match status" value="1"/>
</dbReference>
<sequence>MIRFFVNTAILIVCLVFSAGFVQAAENDDILVLQDHTGASLQVKAPFTRIISLYGAHTDNLRNLGLDEEIIGVSPSDHWQGKAVFSYHDGLEKFLAYKPDLVFTRPMINHGYPRLIEGLEKAGIAVASFQPSTVEEMFEYWVSLGMLTGKTAEAREMVSRFKEEIARIRKISDALPNKKRVYFEAIHDRMRTFTPGSMAVYALEAAGGVNAAADATSVRGTNIAYYGKERILSKASEIDVFLSQDGAMNQPTLSMIINEPGFEIIKAVREGQVYIVEERLVSRPTAALLDGVRIIGEILYPEAFGKGGVQ</sequence>
<dbReference type="Gene3D" id="3.40.50.1980">
    <property type="entry name" value="Nitrogenase molybdenum iron protein domain"/>
    <property type="match status" value="2"/>
</dbReference>
<reference evidence="4" key="1">
    <citation type="submission" date="2016-11" db="EMBL/GenBank/DDBJ databases">
        <authorList>
            <person name="Varghese N."/>
            <person name="Submissions S."/>
        </authorList>
    </citation>
    <scope>NUCLEOTIDE SEQUENCE [LARGE SCALE GENOMIC DNA]</scope>
    <source>
        <strain evidence="4">DSM 16219</strain>
    </source>
</reference>
<evidence type="ECO:0000313" key="3">
    <source>
        <dbReference type="EMBL" id="SHK66509.1"/>
    </source>
</evidence>
<dbReference type="Pfam" id="PF01497">
    <property type="entry name" value="Peripla_BP_2"/>
    <property type="match status" value="1"/>
</dbReference>
<accession>A0A1M6UBE6</accession>
<dbReference type="EMBL" id="FQZU01000030">
    <property type="protein sequence ID" value="SHK66509.1"/>
    <property type="molecule type" value="Genomic_DNA"/>
</dbReference>
<evidence type="ECO:0000256" key="1">
    <source>
        <dbReference type="SAM" id="SignalP"/>
    </source>
</evidence>
<dbReference type="PROSITE" id="PS50983">
    <property type="entry name" value="FE_B12_PBP"/>
    <property type="match status" value="1"/>
</dbReference>
<dbReference type="InterPro" id="IPR050902">
    <property type="entry name" value="ABC_Transporter_SBP"/>
</dbReference>
<dbReference type="Proteomes" id="UP000183994">
    <property type="component" value="Unassembled WGS sequence"/>
</dbReference>
<dbReference type="GO" id="GO:0071281">
    <property type="term" value="P:cellular response to iron ion"/>
    <property type="evidence" value="ECO:0007669"/>
    <property type="project" value="TreeGrafter"/>
</dbReference>
<dbReference type="PANTHER" id="PTHR30535">
    <property type="entry name" value="VITAMIN B12-BINDING PROTEIN"/>
    <property type="match status" value="1"/>
</dbReference>
<feature type="chain" id="PRO_5012296930" evidence="1">
    <location>
        <begin position="25"/>
        <end position="310"/>
    </location>
</feature>
<organism evidence="3 4">
    <name type="scientific">Desulfatibacillum alkenivorans DSM 16219</name>
    <dbReference type="NCBI Taxonomy" id="1121393"/>
    <lineage>
        <taxon>Bacteria</taxon>
        <taxon>Pseudomonadati</taxon>
        <taxon>Thermodesulfobacteriota</taxon>
        <taxon>Desulfobacteria</taxon>
        <taxon>Desulfobacterales</taxon>
        <taxon>Desulfatibacillaceae</taxon>
        <taxon>Desulfatibacillum</taxon>
    </lineage>
</organism>
<dbReference type="AlphaFoldDB" id="A0A1M6UBE6"/>
<dbReference type="OrthoDB" id="9787772at2"/>
<proteinExistence type="predicted"/>
<evidence type="ECO:0000259" key="2">
    <source>
        <dbReference type="PROSITE" id="PS50983"/>
    </source>
</evidence>
<evidence type="ECO:0000313" key="4">
    <source>
        <dbReference type="Proteomes" id="UP000183994"/>
    </source>
</evidence>
<keyword evidence="4" id="KW-1185">Reference proteome</keyword>
<name>A0A1M6UBE6_9BACT</name>
<keyword evidence="1" id="KW-0732">Signal</keyword>
<feature type="signal peptide" evidence="1">
    <location>
        <begin position="1"/>
        <end position="24"/>
    </location>
</feature>